<organism evidence="1 3">
    <name type="scientific">Rotaria sordida</name>
    <dbReference type="NCBI Taxonomy" id="392033"/>
    <lineage>
        <taxon>Eukaryota</taxon>
        <taxon>Metazoa</taxon>
        <taxon>Spiralia</taxon>
        <taxon>Gnathifera</taxon>
        <taxon>Rotifera</taxon>
        <taxon>Eurotatoria</taxon>
        <taxon>Bdelloidea</taxon>
        <taxon>Philodinida</taxon>
        <taxon>Philodinidae</taxon>
        <taxon>Rotaria</taxon>
    </lineage>
</organism>
<protein>
    <submittedName>
        <fullName evidence="1">Uncharacterized protein</fullName>
    </submittedName>
</protein>
<dbReference type="Proteomes" id="UP000663874">
    <property type="component" value="Unassembled WGS sequence"/>
</dbReference>
<dbReference type="EMBL" id="CAJOBE010000264">
    <property type="protein sequence ID" value="CAF3608885.1"/>
    <property type="molecule type" value="Genomic_DNA"/>
</dbReference>
<reference evidence="1" key="1">
    <citation type="submission" date="2021-02" db="EMBL/GenBank/DDBJ databases">
        <authorList>
            <person name="Nowell W R."/>
        </authorList>
    </citation>
    <scope>NUCLEOTIDE SEQUENCE</scope>
</reference>
<accession>A0A814KYU4</accession>
<proteinExistence type="predicted"/>
<evidence type="ECO:0000313" key="1">
    <source>
        <dbReference type="EMBL" id="CAF1057775.1"/>
    </source>
</evidence>
<sequence length="98" mass="11473">MDTESIYDAIKHDSGQIGNEAISVSILSMIDTVGRSLNHLDQSFMYTQLVKEILLEMEYDYTLKSKFIEFSRIRYSDNDFQLGLMDEFNENYNRELAI</sequence>
<evidence type="ECO:0000313" key="2">
    <source>
        <dbReference type="EMBL" id="CAF3608885.1"/>
    </source>
</evidence>
<dbReference type="EMBL" id="CAJNOU010000655">
    <property type="protein sequence ID" value="CAF1057775.1"/>
    <property type="molecule type" value="Genomic_DNA"/>
</dbReference>
<dbReference type="AlphaFoldDB" id="A0A814KYU4"/>
<gene>
    <name evidence="2" type="ORF">FNK824_LOCUS3807</name>
    <name evidence="1" type="ORF">SEV965_LOCUS13684</name>
</gene>
<name>A0A814KYU4_9BILA</name>
<evidence type="ECO:0000313" key="3">
    <source>
        <dbReference type="Proteomes" id="UP000663889"/>
    </source>
</evidence>
<comment type="caution">
    <text evidence="1">The sequence shown here is derived from an EMBL/GenBank/DDBJ whole genome shotgun (WGS) entry which is preliminary data.</text>
</comment>
<dbReference type="Proteomes" id="UP000663889">
    <property type="component" value="Unassembled WGS sequence"/>
</dbReference>